<gene>
    <name evidence="2" type="ORF">ABID43_000586</name>
</gene>
<reference evidence="2 3" key="1">
    <citation type="submission" date="2024-06" db="EMBL/GenBank/DDBJ databases">
        <title>Genomic Encyclopedia of Type Strains, Phase IV (KMG-IV): sequencing the most valuable type-strain genomes for metagenomic binning, comparative biology and taxonomic classification.</title>
        <authorList>
            <person name="Goeker M."/>
        </authorList>
    </citation>
    <scope>NUCLEOTIDE SEQUENCE [LARGE SCALE GENOMIC DNA]</scope>
    <source>
        <strain evidence="2 3">DSM 21331</strain>
    </source>
</reference>
<organism evidence="2 3">
    <name type="scientific">Methylobacterium goesingense</name>
    <dbReference type="NCBI Taxonomy" id="243690"/>
    <lineage>
        <taxon>Bacteria</taxon>
        <taxon>Pseudomonadati</taxon>
        <taxon>Pseudomonadota</taxon>
        <taxon>Alphaproteobacteria</taxon>
        <taxon>Hyphomicrobiales</taxon>
        <taxon>Methylobacteriaceae</taxon>
        <taxon>Methylobacterium</taxon>
    </lineage>
</organism>
<keyword evidence="3" id="KW-1185">Reference proteome</keyword>
<keyword evidence="1" id="KW-1133">Transmembrane helix</keyword>
<proteinExistence type="predicted"/>
<dbReference type="RefSeq" id="WP_238277971.1">
    <property type="nucleotide sequence ID" value="NZ_BPQL01000027.1"/>
</dbReference>
<name>A0ABV2KZS5_9HYPH</name>
<keyword evidence="1" id="KW-0812">Transmembrane</keyword>
<evidence type="ECO:0000313" key="3">
    <source>
        <dbReference type="Proteomes" id="UP001549145"/>
    </source>
</evidence>
<dbReference type="EMBL" id="JBEPMM010000001">
    <property type="protein sequence ID" value="MET3691067.1"/>
    <property type="molecule type" value="Genomic_DNA"/>
</dbReference>
<sequence length="61" mass="6216">MKLVATLFNSVAIVTLAAALINPIASKHDDVLADGGGILLLGAASSHIVGQIVLTFFRAEA</sequence>
<keyword evidence="1" id="KW-0472">Membrane</keyword>
<accession>A0ABV2KZS5</accession>
<evidence type="ECO:0000256" key="1">
    <source>
        <dbReference type="SAM" id="Phobius"/>
    </source>
</evidence>
<dbReference type="Proteomes" id="UP001549145">
    <property type="component" value="Unassembled WGS sequence"/>
</dbReference>
<comment type="caution">
    <text evidence="2">The sequence shown here is derived from an EMBL/GenBank/DDBJ whole genome shotgun (WGS) entry which is preliminary data.</text>
</comment>
<feature type="transmembrane region" description="Helical" evidence="1">
    <location>
        <begin position="35"/>
        <end position="57"/>
    </location>
</feature>
<evidence type="ECO:0000313" key="2">
    <source>
        <dbReference type="EMBL" id="MET3691067.1"/>
    </source>
</evidence>
<protein>
    <submittedName>
        <fullName evidence="2">Uncharacterized protein</fullName>
    </submittedName>
</protein>